<evidence type="ECO:0008006" key="10">
    <source>
        <dbReference type="Google" id="ProtNLM"/>
    </source>
</evidence>
<organism evidence="8 9">
    <name type="scientific">Dethiosulfatarculus sandiegensis</name>
    <dbReference type="NCBI Taxonomy" id="1429043"/>
    <lineage>
        <taxon>Bacteria</taxon>
        <taxon>Pseudomonadati</taxon>
        <taxon>Thermodesulfobacteriota</taxon>
        <taxon>Desulfarculia</taxon>
        <taxon>Desulfarculales</taxon>
        <taxon>Desulfarculaceae</taxon>
        <taxon>Dethiosulfatarculus</taxon>
    </lineage>
</organism>
<evidence type="ECO:0000256" key="4">
    <source>
        <dbReference type="ARBA" id="ARBA00023125"/>
    </source>
</evidence>
<evidence type="ECO:0000256" key="5">
    <source>
        <dbReference type="ARBA" id="ARBA00023163"/>
    </source>
</evidence>
<feature type="domain" description="RNA polymerase sigma factor 70 region 4 type 2" evidence="7">
    <location>
        <begin position="168"/>
        <end position="215"/>
    </location>
</feature>
<dbReference type="Pfam" id="PF08281">
    <property type="entry name" value="Sigma70_r4_2"/>
    <property type="match status" value="1"/>
</dbReference>
<dbReference type="PANTHER" id="PTHR43133:SF8">
    <property type="entry name" value="RNA POLYMERASE SIGMA FACTOR HI_1459-RELATED"/>
    <property type="match status" value="1"/>
</dbReference>
<evidence type="ECO:0000259" key="7">
    <source>
        <dbReference type="Pfam" id="PF08281"/>
    </source>
</evidence>
<evidence type="ECO:0000259" key="6">
    <source>
        <dbReference type="Pfam" id="PF04542"/>
    </source>
</evidence>
<dbReference type="InterPro" id="IPR014284">
    <property type="entry name" value="RNA_pol_sigma-70_dom"/>
</dbReference>
<keyword evidence="9" id="KW-1185">Reference proteome</keyword>
<dbReference type="InterPro" id="IPR039425">
    <property type="entry name" value="RNA_pol_sigma-70-like"/>
</dbReference>
<sequence length="223" mass="24931">MNAALQTTATIQDSQKGILNRTKGQGAKKLVQSAQIADDATIITQVLEGEVNAFEVLMKKHQDHALRIVKGKVPPEACEEVVHEAFISAFRSLKSFRGDKPFEHWLARITVRTCYDYWRKHYRNKEVPTSALSPGQSARLSVMGQENGAIDGSKAVNNLEDQELLAWALGHLSPKDRMAITLIHLEGRSVAEAADLLGWSPANVKVRIFRARRKLRKIIAREL</sequence>
<dbReference type="NCBIfam" id="TIGR02937">
    <property type="entry name" value="sigma70-ECF"/>
    <property type="match status" value="1"/>
</dbReference>
<dbReference type="GO" id="GO:0003677">
    <property type="term" value="F:DNA binding"/>
    <property type="evidence" value="ECO:0007669"/>
    <property type="project" value="UniProtKB-KW"/>
</dbReference>
<keyword evidence="4" id="KW-0238">DNA-binding</keyword>
<dbReference type="InterPro" id="IPR013324">
    <property type="entry name" value="RNA_pol_sigma_r3/r4-like"/>
</dbReference>
<evidence type="ECO:0000313" key="8">
    <source>
        <dbReference type="EMBL" id="KIX12411.1"/>
    </source>
</evidence>
<dbReference type="STRING" id="1429043.X474_18945"/>
<dbReference type="Proteomes" id="UP000032233">
    <property type="component" value="Unassembled WGS sequence"/>
</dbReference>
<name>A0A0D2J9P8_9BACT</name>
<dbReference type="GO" id="GO:0016987">
    <property type="term" value="F:sigma factor activity"/>
    <property type="evidence" value="ECO:0007669"/>
    <property type="project" value="UniProtKB-KW"/>
</dbReference>
<reference evidence="8 9" key="1">
    <citation type="submission" date="2013-11" db="EMBL/GenBank/DDBJ databases">
        <title>Metagenomic analysis of a methanogenic consortium involved in long chain n-alkane degradation.</title>
        <authorList>
            <person name="Davidova I.A."/>
            <person name="Callaghan A.V."/>
            <person name="Wawrik B."/>
            <person name="Pruitt S."/>
            <person name="Marks C."/>
            <person name="Duncan K.E."/>
            <person name="Suflita J.M."/>
        </authorList>
    </citation>
    <scope>NUCLEOTIDE SEQUENCE [LARGE SCALE GENOMIC DNA]</scope>
    <source>
        <strain evidence="8 9">SPR</strain>
    </source>
</reference>
<comment type="similarity">
    <text evidence="1">Belongs to the sigma-70 factor family. ECF subfamily.</text>
</comment>
<dbReference type="Gene3D" id="1.10.10.10">
    <property type="entry name" value="Winged helix-like DNA-binding domain superfamily/Winged helix DNA-binding domain"/>
    <property type="match status" value="1"/>
</dbReference>
<dbReference type="PANTHER" id="PTHR43133">
    <property type="entry name" value="RNA POLYMERASE ECF-TYPE SIGMA FACTO"/>
    <property type="match status" value="1"/>
</dbReference>
<keyword evidence="3" id="KW-0731">Sigma factor</keyword>
<dbReference type="InterPro" id="IPR013325">
    <property type="entry name" value="RNA_pol_sigma_r2"/>
</dbReference>
<evidence type="ECO:0000256" key="1">
    <source>
        <dbReference type="ARBA" id="ARBA00010641"/>
    </source>
</evidence>
<keyword evidence="2" id="KW-0805">Transcription regulation</keyword>
<dbReference type="SUPFAM" id="SSF88946">
    <property type="entry name" value="Sigma2 domain of RNA polymerase sigma factors"/>
    <property type="match status" value="1"/>
</dbReference>
<dbReference type="EMBL" id="AZAC01000032">
    <property type="protein sequence ID" value="KIX12411.1"/>
    <property type="molecule type" value="Genomic_DNA"/>
</dbReference>
<dbReference type="InterPro" id="IPR007627">
    <property type="entry name" value="RNA_pol_sigma70_r2"/>
</dbReference>
<dbReference type="Pfam" id="PF04542">
    <property type="entry name" value="Sigma70_r2"/>
    <property type="match status" value="1"/>
</dbReference>
<feature type="domain" description="RNA polymerase sigma-70 region 2" evidence="6">
    <location>
        <begin position="57"/>
        <end position="123"/>
    </location>
</feature>
<gene>
    <name evidence="8" type="ORF">X474_18945</name>
</gene>
<keyword evidence="5" id="KW-0804">Transcription</keyword>
<dbReference type="FunCoup" id="A0A0D2J9P8">
    <property type="interactions" value="290"/>
</dbReference>
<protein>
    <recommendedName>
        <fullName evidence="10">RNA polymerase subunit sigma-24</fullName>
    </recommendedName>
</protein>
<accession>A0A0D2J9P8</accession>
<evidence type="ECO:0000256" key="3">
    <source>
        <dbReference type="ARBA" id="ARBA00023082"/>
    </source>
</evidence>
<proteinExistence type="inferred from homology"/>
<evidence type="ECO:0000256" key="2">
    <source>
        <dbReference type="ARBA" id="ARBA00023015"/>
    </source>
</evidence>
<dbReference type="InterPro" id="IPR013249">
    <property type="entry name" value="RNA_pol_sigma70_r4_t2"/>
</dbReference>
<dbReference type="InterPro" id="IPR036388">
    <property type="entry name" value="WH-like_DNA-bd_sf"/>
</dbReference>
<dbReference type="AlphaFoldDB" id="A0A0D2J9P8"/>
<dbReference type="CDD" id="cd06171">
    <property type="entry name" value="Sigma70_r4"/>
    <property type="match status" value="1"/>
</dbReference>
<comment type="caution">
    <text evidence="8">The sequence shown here is derived from an EMBL/GenBank/DDBJ whole genome shotgun (WGS) entry which is preliminary data.</text>
</comment>
<dbReference type="GO" id="GO:0006352">
    <property type="term" value="P:DNA-templated transcription initiation"/>
    <property type="evidence" value="ECO:0007669"/>
    <property type="project" value="InterPro"/>
</dbReference>
<dbReference type="InParanoid" id="A0A0D2J9P8"/>
<evidence type="ECO:0000313" key="9">
    <source>
        <dbReference type="Proteomes" id="UP000032233"/>
    </source>
</evidence>
<dbReference type="SUPFAM" id="SSF88659">
    <property type="entry name" value="Sigma3 and sigma4 domains of RNA polymerase sigma factors"/>
    <property type="match status" value="1"/>
</dbReference>
<dbReference type="Gene3D" id="1.10.1740.10">
    <property type="match status" value="1"/>
</dbReference>